<feature type="transmembrane region" description="Helical" evidence="6">
    <location>
        <begin position="148"/>
        <end position="171"/>
    </location>
</feature>
<dbReference type="PANTHER" id="PTHR43124">
    <property type="entry name" value="PURINE EFFLUX PUMP PBUE"/>
    <property type="match status" value="1"/>
</dbReference>
<feature type="domain" description="Major facilitator superfamily (MFS) profile" evidence="7">
    <location>
        <begin position="22"/>
        <end position="402"/>
    </location>
</feature>
<dbReference type="InterPro" id="IPR036259">
    <property type="entry name" value="MFS_trans_sf"/>
</dbReference>
<accession>A0A7K1FS35</accession>
<dbReference type="PANTHER" id="PTHR43124:SF3">
    <property type="entry name" value="CHLORAMPHENICOL EFFLUX PUMP RV0191"/>
    <property type="match status" value="1"/>
</dbReference>
<keyword evidence="3 6" id="KW-0812">Transmembrane</keyword>
<dbReference type="GO" id="GO:0005886">
    <property type="term" value="C:plasma membrane"/>
    <property type="evidence" value="ECO:0007669"/>
    <property type="project" value="UniProtKB-SubCell"/>
</dbReference>
<evidence type="ECO:0000256" key="3">
    <source>
        <dbReference type="ARBA" id="ARBA00022692"/>
    </source>
</evidence>
<feature type="transmembrane region" description="Helical" evidence="6">
    <location>
        <begin position="379"/>
        <end position="398"/>
    </location>
</feature>
<comment type="subcellular location">
    <subcellularLocation>
        <location evidence="1">Cell membrane</location>
        <topology evidence="1">Multi-pass membrane protein</topology>
    </subcellularLocation>
</comment>
<keyword evidence="4 6" id="KW-1133">Transmembrane helix</keyword>
<dbReference type="AlphaFoldDB" id="A0A7K1FS35"/>
<dbReference type="Gene3D" id="1.20.1250.20">
    <property type="entry name" value="MFS general substrate transporter like domains"/>
    <property type="match status" value="1"/>
</dbReference>
<dbReference type="PROSITE" id="PS00216">
    <property type="entry name" value="SUGAR_TRANSPORT_1"/>
    <property type="match status" value="1"/>
</dbReference>
<name>A0A7K1FS35_9ACTN</name>
<dbReference type="PROSITE" id="PS50850">
    <property type="entry name" value="MFS"/>
    <property type="match status" value="1"/>
</dbReference>
<keyword evidence="2" id="KW-1003">Cell membrane</keyword>
<evidence type="ECO:0000256" key="1">
    <source>
        <dbReference type="ARBA" id="ARBA00004651"/>
    </source>
</evidence>
<dbReference type="InterPro" id="IPR050189">
    <property type="entry name" value="MFS_Efflux_Transporters"/>
</dbReference>
<organism evidence="8 9">
    <name type="scientific">Nakamurella alba</name>
    <dbReference type="NCBI Taxonomy" id="2665158"/>
    <lineage>
        <taxon>Bacteria</taxon>
        <taxon>Bacillati</taxon>
        <taxon>Actinomycetota</taxon>
        <taxon>Actinomycetes</taxon>
        <taxon>Nakamurellales</taxon>
        <taxon>Nakamurellaceae</taxon>
        <taxon>Nakamurella</taxon>
    </lineage>
</organism>
<feature type="transmembrane region" description="Helical" evidence="6">
    <location>
        <begin position="346"/>
        <end position="367"/>
    </location>
</feature>
<evidence type="ECO:0000256" key="5">
    <source>
        <dbReference type="ARBA" id="ARBA00023136"/>
    </source>
</evidence>
<feature type="transmembrane region" description="Helical" evidence="6">
    <location>
        <begin position="258"/>
        <end position="279"/>
    </location>
</feature>
<evidence type="ECO:0000313" key="8">
    <source>
        <dbReference type="EMBL" id="MTD16169.1"/>
    </source>
</evidence>
<feature type="transmembrane region" description="Helical" evidence="6">
    <location>
        <begin position="59"/>
        <end position="77"/>
    </location>
</feature>
<feature type="transmembrane region" description="Helical" evidence="6">
    <location>
        <begin position="218"/>
        <end position="238"/>
    </location>
</feature>
<sequence>MTTDTTAATITPTRPSRLSLRTGRALAAAGFLGVFAASGAPVALFQRYRERGLVTTGELSLATVAYFLGAMTALVALGRLSDHLGRKVVIIAAMLLAMAGTVVLLDVQGFGSLLVGRILAGLACGLAPGAMGSYLVDAAPPGDRLGPAVAGSGAMVGLTVGSLLTGALAQYGPSEHAGAIAVGVVLLVAAVLMALCPDTVPRRPGAWRSLRPRVFVPVQVRPLVPVVAAVAVATWALGGFYQAFGPVLAADGLGSHNTLVAAAVFSAFNGPAVIGGPLATRMPARTAQAVGIGVYLLAVVGILVSLHAGSVAWFLAVSVVAGVAQSMAFTAGLRRLLGPTAIGDRAGVISTVYLIAYSGAAVPGLIAGRLAGVFEISQILYGFLGLAVIAVAITGVFLRRTDPAAAPVTQPVAAEQTSTR</sequence>
<dbReference type="Proteomes" id="UP000460221">
    <property type="component" value="Unassembled WGS sequence"/>
</dbReference>
<dbReference type="EMBL" id="WLYK01000008">
    <property type="protein sequence ID" value="MTD16169.1"/>
    <property type="molecule type" value="Genomic_DNA"/>
</dbReference>
<dbReference type="InterPro" id="IPR011701">
    <property type="entry name" value="MFS"/>
</dbReference>
<gene>
    <name evidence="8" type="ORF">GIS00_19705</name>
</gene>
<feature type="transmembrane region" description="Helical" evidence="6">
    <location>
        <begin position="114"/>
        <end position="136"/>
    </location>
</feature>
<evidence type="ECO:0000256" key="4">
    <source>
        <dbReference type="ARBA" id="ARBA00022989"/>
    </source>
</evidence>
<dbReference type="SUPFAM" id="SSF103473">
    <property type="entry name" value="MFS general substrate transporter"/>
    <property type="match status" value="1"/>
</dbReference>
<reference evidence="8 9" key="1">
    <citation type="submission" date="2019-11" db="EMBL/GenBank/DDBJ databases">
        <authorList>
            <person name="Jiang L.-Q."/>
        </authorList>
    </citation>
    <scope>NUCLEOTIDE SEQUENCE [LARGE SCALE GENOMIC DNA]</scope>
    <source>
        <strain evidence="8 9">YIM 132087</strain>
    </source>
</reference>
<comment type="caution">
    <text evidence="8">The sequence shown here is derived from an EMBL/GenBank/DDBJ whole genome shotgun (WGS) entry which is preliminary data.</text>
</comment>
<evidence type="ECO:0000256" key="2">
    <source>
        <dbReference type="ARBA" id="ARBA00022475"/>
    </source>
</evidence>
<protein>
    <submittedName>
        <fullName evidence="8">MFS transporter</fullName>
    </submittedName>
</protein>
<feature type="transmembrane region" description="Helical" evidence="6">
    <location>
        <begin position="89"/>
        <end position="108"/>
    </location>
</feature>
<dbReference type="Pfam" id="PF07690">
    <property type="entry name" value="MFS_1"/>
    <property type="match status" value="1"/>
</dbReference>
<feature type="transmembrane region" description="Helical" evidence="6">
    <location>
        <begin position="286"/>
        <end position="306"/>
    </location>
</feature>
<feature type="transmembrane region" description="Helical" evidence="6">
    <location>
        <begin position="312"/>
        <end position="334"/>
    </location>
</feature>
<proteinExistence type="predicted"/>
<dbReference type="GO" id="GO:0022857">
    <property type="term" value="F:transmembrane transporter activity"/>
    <property type="evidence" value="ECO:0007669"/>
    <property type="project" value="InterPro"/>
</dbReference>
<evidence type="ECO:0000313" key="9">
    <source>
        <dbReference type="Proteomes" id="UP000460221"/>
    </source>
</evidence>
<evidence type="ECO:0000259" key="7">
    <source>
        <dbReference type="PROSITE" id="PS50850"/>
    </source>
</evidence>
<dbReference type="InterPro" id="IPR005829">
    <property type="entry name" value="Sugar_transporter_CS"/>
</dbReference>
<dbReference type="InterPro" id="IPR020846">
    <property type="entry name" value="MFS_dom"/>
</dbReference>
<keyword evidence="5 6" id="KW-0472">Membrane</keyword>
<evidence type="ECO:0000256" key="6">
    <source>
        <dbReference type="SAM" id="Phobius"/>
    </source>
</evidence>
<keyword evidence="9" id="KW-1185">Reference proteome</keyword>
<feature type="transmembrane region" description="Helical" evidence="6">
    <location>
        <begin position="25"/>
        <end position="47"/>
    </location>
</feature>
<dbReference type="RefSeq" id="WP_154770125.1">
    <property type="nucleotide sequence ID" value="NZ_WLYK01000008.1"/>
</dbReference>
<feature type="transmembrane region" description="Helical" evidence="6">
    <location>
        <begin position="177"/>
        <end position="197"/>
    </location>
</feature>